<evidence type="ECO:0000313" key="4">
    <source>
        <dbReference type="Proteomes" id="UP000282892"/>
    </source>
</evidence>
<dbReference type="Gene3D" id="3.60.21.10">
    <property type="match status" value="1"/>
</dbReference>
<organism evidence="3 4">
    <name type="scientific">Neobacillus mesonae</name>
    <dbReference type="NCBI Taxonomy" id="1193713"/>
    <lineage>
        <taxon>Bacteria</taxon>
        <taxon>Bacillati</taxon>
        <taxon>Bacillota</taxon>
        <taxon>Bacilli</taxon>
        <taxon>Bacillales</taxon>
        <taxon>Bacillaceae</taxon>
        <taxon>Neobacillus</taxon>
    </lineage>
</organism>
<dbReference type="RefSeq" id="WP_127486570.1">
    <property type="nucleotide sequence ID" value="NZ_CP022572.1"/>
</dbReference>
<evidence type="ECO:0000256" key="1">
    <source>
        <dbReference type="ARBA" id="ARBA00005662"/>
    </source>
</evidence>
<dbReference type="InterPro" id="IPR052169">
    <property type="entry name" value="CW_Biosynth-Accessory"/>
</dbReference>
<feature type="domain" description="Capsule synthesis protein CapA" evidence="2">
    <location>
        <begin position="102"/>
        <end position="341"/>
    </location>
</feature>
<dbReference type="SMART" id="SM00854">
    <property type="entry name" value="PGA_cap"/>
    <property type="match status" value="1"/>
</dbReference>
<comment type="similarity">
    <text evidence="1">Belongs to the CapA family.</text>
</comment>
<name>A0A3Q9QYJ4_9BACI</name>
<dbReference type="PANTHER" id="PTHR33393">
    <property type="entry name" value="POLYGLUTAMINE SYNTHESIS ACCESSORY PROTEIN RV0574C-RELATED"/>
    <property type="match status" value="1"/>
</dbReference>
<dbReference type="Proteomes" id="UP000282892">
    <property type="component" value="Chromosome"/>
</dbReference>
<dbReference type="PANTHER" id="PTHR33393:SF13">
    <property type="entry name" value="PGA BIOSYNTHESIS PROTEIN CAPA"/>
    <property type="match status" value="1"/>
</dbReference>
<dbReference type="SUPFAM" id="SSF56300">
    <property type="entry name" value="Metallo-dependent phosphatases"/>
    <property type="match status" value="1"/>
</dbReference>
<evidence type="ECO:0000313" key="3">
    <source>
        <dbReference type="EMBL" id="AZU61793.1"/>
    </source>
</evidence>
<accession>A0A3Q9QYJ4</accession>
<dbReference type="CDD" id="cd07381">
    <property type="entry name" value="MPP_CapA"/>
    <property type="match status" value="1"/>
</dbReference>
<dbReference type="Pfam" id="PF09587">
    <property type="entry name" value="PGA_cap"/>
    <property type="match status" value="1"/>
</dbReference>
<dbReference type="EMBL" id="CP022572">
    <property type="protein sequence ID" value="AZU61793.1"/>
    <property type="molecule type" value="Genomic_DNA"/>
</dbReference>
<evidence type="ECO:0000259" key="2">
    <source>
        <dbReference type="SMART" id="SM00854"/>
    </source>
</evidence>
<dbReference type="STRING" id="1193713.GCA_001636315_04659"/>
<dbReference type="InterPro" id="IPR019079">
    <property type="entry name" value="Capsule_synth_CapA"/>
</dbReference>
<protein>
    <recommendedName>
        <fullName evidence="2">Capsule synthesis protein CapA domain-containing protein</fullName>
    </recommendedName>
</protein>
<reference evidence="3 4" key="1">
    <citation type="submission" date="2017-07" db="EMBL/GenBank/DDBJ databases">
        <title>The complete genome sequence of Bacillus mesonae strain H20-5, an efficient strain improving plant abiotic stress resistance.</title>
        <authorList>
            <person name="Kim S.Y."/>
            <person name="Song H."/>
            <person name="Sang M.K."/>
            <person name="Weon H.-Y."/>
            <person name="Song J."/>
        </authorList>
    </citation>
    <scope>NUCLEOTIDE SEQUENCE [LARGE SCALE GENOMIC DNA]</scope>
    <source>
        <strain evidence="3 4">H20-5</strain>
    </source>
</reference>
<dbReference type="OrthoDB" id="9810906at2"/>
<dbReference type="KEGG" id="nmk:CHR53_11170"/>
<dbReference type="AlphaFoldDB" id="A0A3Q9QYJ4"/>
<sequence>MRKKNVLIFIMVIILILQGSLTQTVKAEQNKQSLTQTVKAEQNKQSTFFSSFIEMKLFGKFFKSVKVIPAGSYAILAAFESTAIESHGIVPEAVQTIDGPIRLSFAGDAMFDWSVKQTVKQKGPDYPFLHIKSELASSDLNVVNLETSITTGGSKQNKQYTFRSDPQALTGLKNAGFQLVSLANNHSLDFGQVGFTDTIANLKEYNIDYVGGGLNKEEAYSAKSYDIKGKTVKILAFSRVLPDYSWVATDIKPGLANGYDIELIENIIQKEKADADLLFVFIHWGVEKNRTPEPFQREWAQKMIASGADGVIGSHPHVLQGFEYYKGKPIAYSLGNFLFPNYIRGNTAQTGILHLDIENDQIEMSFVPFRISQDQIIKQSNFEKSRVWKELQNLSYGELEIQNGRINDLTSVTNSND</sequence>
<gene>
    <name evidence="3" type="ORF">CHR53_11170</name>
</gene>
<keyword evidence="4" id="KW-1185">Reference proteome</keyword>
<proteinExistence type="inferred from homology"/>
<dbReference type="InterPro" id="IPR029052">
    <property type="entry name" value="Metallo-depent_PP-like"/>
</dbReference>